<proteinExistence type="predicted"/>
<reference evidence="1" key="1">
    <citation type="submission" date="2022-08" db="EMBL/GenBank/DDBJ databases">
        <title>Novel sulphate-reducing endosymbionts in the free-living metamonad Anaeramoeba.</title>
        <authorList>
            <person name="Jerlstrom-Hultqvist J."/>
            <person name="Cepicka I."/>
            <person name="Gallot-Lavallee L."/>
            <person name="Salas-Leiva D."/>
            <person name="Curtis B.A."/>
            <person name="Zahonova K."/>
            <person name="Pipaliya S."/>
            <person name="Dacks J."/>
            <person name="Roger A.J."/>
        </authorList>
    </citation>
    <scope>NUCLEOTIDE SEQUENCE</scope>
    <source>
        <strain evidence="1">Busselton2</strain>
    </source>
</reference>
<accession>A0AAV7YGN7</accession>
<name>A0AAV7YGN7_9EUKA</name>
<dbReference type="AlphaFoldDB" id="A0AAV7YGN7"/>
<dbReference type="EMBL" id="JANTQA010000063">
    <property type="protein sequence ID" value="KAJ3426639.1"/>
    <property type="molecule type" value="Genomic_DNA"/>
</dbReference>
<comment type="caution">
    <text evidence="1">The sequence shown here is derived from an EMBL/GenBank/DDBJ whole genome shotgun (WGS) entry which is preliminary data.</text>
</comment>
<gene>
    <name evidence="1" type="ORF">M0812_26206</name>
</gene>
<dbReference type="Proteomes" id="UP001146793">
    <property type="component" value="Unassembled WGS sequence"/>
</dbReference>
<evidence type="ECO:0000313" key="1">
    <source>
        <dbReference type="EMBL" id="KAJ3426639.1"/>
    </source>
</evidence>
<evidence type="ECO:0000313" key="2">
    <source>
        <dbReference type="Proteomes" id="UP001146793"/>
    </source>
</evidence>
<sequence length="76" mass="8782">MEIMVGILSLNYKSNTKTAKVSHKYEKLVNALSKIENFNSISLQEQERMMIDEITLVQNTIQPIKKQEEKLSLSKL</sequence>
<organism evidence="1 2">
    <name type="scientific">Anaeramoeba flamelloides</name>
    <dbReference type="NCBI Taxonomy" id="1746091"/>
    <lineage>
        <taxon>Eukaryota</taxon>
        <taxon>Metamonada</taxon>
        <taxon>Anaeramoebidae</taxon>
        <taxon>Anaeramoeba</taxon>
    </lineage>
</organism>
<protein>
    <submittedName>
        <fullName evidence="1">Uncharacterized protein</fullName>
    </submittedName>
</protein>